<dbReference type="Proteomes" id="UP000243180">
    <property type="component" value="Chromosome"/>
</dbReference>
<feature type="compositionally biased region" description="Low complexity" evidence="1">
    <location>
        <begin position="18"/>
        <end position="27"/>
    </location>
</feature>
<dbReference type="PROSITE" id="PS50853">
    <property type="entry name" value="FN3"/>
    <property type="match status" value="1"/>
</dbReference>
<dbReference type="CDD" id="cd00063">
    <property type="entry name" value="FN3"/>
    <property type="match status" value="1"/>
</dbReference>
<evidence type="ECO:0000256" key="1">
    <source>
        <dbReference type="SAM" id="MobiDB-lite"/>
    </source>
</evidence>
<sequence length="546" mass="56627">MLALSLAACQGGGGSDGGSSSDSAASAPTPDTRPPSVPTGLTVLIVSSIAFNVTWQPATDDVGVMGYRLYRNGVEIAAPTTAPYQDTNLVSGTTYRYAVAAFDAAGNVSARSAEIAATTSALPDTTAPVVSLTAPAADVVVKGSITLDASATDNVGVVGVSFFLDGVVLGSEDTVAPYARTWDTTAVAEGTHSLKVRARDAAGNVAESAAITVTVKNTLDPVHFVATGDYGRTANTDKVLARMSTLFQTDNIAFHLGIGDLSYGLNGQESAWCTYMRTGMGGSVPFVLLTGNHEDDRSANGYIGNFIKPPDCFPDPVGATGVYGAQYWFDYAGQIRIIMIAPGLPVFGKTYRYRASSTEYQWLAQTIDAARTAGIPWVIVGMHMNCLTMGVKGCHELDPGGSGADDLLNLLIAKKVDLVLQGHDHTYQRSKQLAHAPGCTVLRGDYSATGGAQAVYNSACVADDGADAAYPKGAGTVFVISGLGGDDIYAVSESDAEAPYFAKWMGAGSAGAGFGFLNITIQGNRLSGEFLPAEAGRFTDSFTIGQ</sequence>
<accession>A0A1B4XE50</accession>
<dbReference type="InParanoid" id="A0A1B4XE50"/>
<protein>
    <recommendedName>
        <fullName evidence="2">Fibronectin type-III domain-containing protein</fullName>
    </recommendedName>
</protein>
<dbReference type="InterPro" id="IPR036116">
    <property type="entry name" value="FN3_sf"/>
</dbReference>
<evidence type="ECO:0000259" key="2">
    <source>
        <dbReference type="PROSITE" id="PS50853"/>
    </source>
</evidence>
<dbReference type="SUPFAM" id="SSF56300">
    <property type="entry name" value="Metallo-dependent phosphatases"/>
    <property type="match status" value="1"/>
</dbReference>
<dbReference type="Pfam" id="PF00149">
    <property type="entry name" value="Metallophos"/>
    <property type="match status" value="1"/>
</dbReference>
<reference evidence="3 4" key="1">
    <citation type="submission" date="2015-05" db="EMBL/GenBank/DDBJ databases">
        <title>Complete genome sequence of a sulfur-oxidizing gammaproteobacterium strain HA5.</title>
        <authorList>
            <person name="Miura A."/>
            <person name="Kojima H."/>
            <person name="Fukui M."/>
        </authorList>
    </citation>
    <scope>NUCLEOTIDE SEQUENCE [LARGE SCALE GENOMIC DNA]</scope>
    <source>
        <strain evidence="3 4">HA5</strain>
    </source>
</reference>
<proteinExistence type="predicted"/>
<dbReference type="PANTHER" id="PTHR45867">
    <property type="entry name" value="PURPLE ACID PHOSPHATASE"/>
    <property type="match status" value="1"/>
</dbReference>
<dbReference type="Gene3D" id="3.60.21.10">
    <property type="match status" value="1"/>
</dbReference>
<dbReference type="Gene3D" id="2.60.40.10">
    <property type="entry name" value="Immunoglobulins"/>
    <property type="match status" value="2"/>
</dbReference>
<organism evidence="3 4">
    <name type="scientific">Sulfuricaulis limicola</name>
    <dbReference type="NCBI Taxonomy" id="1620215"/>
    <lineage>
        <taxon>Bacteria</taxon>
        <taxon>Pseudomonadati</taxon>
        <taxon>Pseudomonadota</taxon>
        <taxon>Gammaproteobacteria</taxon>
        <taxon>Acidiferrobacterales</taxon>
        <taxon>Acidiferrobacteraceae</taxon>
        <taxon>Sulfuricaulis</taxon>
    </lineage>
</organism>
<dbReference type="AlphaFoldDB" id="A0A1B4XE50"/>
<evidence type="ECO:0000313" key="4">
    <source>
        <dbReference type="Proteomes" id="UP000243180"/>
    </source>
</evidence>
<feature type="domain" description="Fibronectin type-III" evidence="2">
    <location>
        <begin position="37"/>
        <end position="122"/>
    </location>
</feature>
<dbReference type="EMBL" id="AP014879">
    <property type="protein sequence ID" value="BAV33068.1"/>
    <property type="molecule type" value="Genomic_DNA"/>
</dbReference>
<gene>
    <name evidence="3" type="ORF">SCL_0748</name>
</gene>
<dbReference type="KEGG" id="slim:SCL_0748"/>
<dbReference type="PANTHER" id="PTHR45867:SF3">
    <property type="entry name" value="ACID PHOSPHATASE TYPE 7"/>
    <property type="match status" value="1"/>
</dbReference>
<dbReference type="SMART" id="SM00060">
    <property type="entry name" value="FN3"/>
    <property type="match status" value="1"/>
</dbReference>
<dbReference type="InterPro" id="IPR004843">
    <property type="entry name" value="Calcineurin-like_PHP"/>
</dbReference>
<evidence type="ECO:0000313" key="3">
    <source>
        <dbReference type="EMBL" id="BAV33068.1"/>
    </source>
</evidence>
<keyword evidence="4" id="KW-1185">Reference proteome</keyword>
<dbReference type="SUPFAM" id="SSF49265">
    <property type="entry name" value="Fibronectin type III"/>
    <property type="match status" value="1"/>
</dbReference>
<dbReference type="InterPro" id="IPR029052">
    <property type="entry name" value="Metallo-depent_PP-like"/>
</dbReference>
<dbReference type="GO" id="GO:0016787">
    <property type="term" value="F:hydrolase activity"/>
    <property type="evidence" value="ECO:0007669"/>
    <property type="project" value="InterPro"/>
</dbReference>
<dbReference type="Pfam" id="PF17957">
    <property type="entry name" value="Big_7"/>
    <property type="match status" value="1"/>
</dbReference>
<dbReference type="InterPro" id="IPR013783">
    <property type="entry name" value="Ig-like_fold"/>
</dbReference>
<feature type="region of interest" description="Disordered" evidence="1">
    <location>
        <begin position="11"/>
        <end position="38"/>
    </location>
</feature>
<name>A0A1B4XE50_9GAMM</name>
<dbReference type="InterPro" id="IPR003961">
    <property type="entry name" value="FN3_dom"/>
</dbReference>